<feature type="transmembrane region" description="Helical" evidence="8">
    <location>
        <begin position="329"/>
        <end position="347"/>
    </location>
</feature>
<dbReference type="STRING" id="525365.HMPREF0548_1985"/>
<sequence length="593" mass="64312">MSKTRKIIGFVGLILAMFMGALDATIVNIALPDIMKDLKTGLTDTSWVATIYVLAMAAFIITASKLADIWGRKKVMLIGVILFGGFSFACMTANSLNLLIIYRFFQGIGGAILTPIVLPMGIELFGKENTSKITALMGAFSALAAAGGPAIGGFIINYESYHWIFGINVPIAIVAFLMILIGTNESYDETISKAIDWLGVIFLTTFMGSLCFGLLEGREYGWSSNIIVGCFIGSLISLILFILVEAKVKSPVVNLSLFKEKTFSSSCIIYMVFGFAIIGPSLILNYFLQNVKSYSALHSAYLIIPASLAIAVGMPLATKMYKTVSSKMLIGIGLVITAGGLAMLGMIKTNTTQEIIVCCNIIIGLGLGFTAIALTSSVKFLPVEKTGIGSGVVNAARYVGQAIGMALLVTVLNNNVVNAKDSIRDAAYTQIQEKNLSPEVKKVAREQIKIVFKNSKNDNKISSKQKQMKNKIKKAAKKTIDLPLPKAGTAYRRLYSANNKLNTGTKKLAVLPLPQLKQGVQLLSKGHQKIGTAIKLLAQKQQLVSALDKIRFKKNSELANAFAKVFNLTSLLTIIWLPLCWLTDRKEDEVEYC</sequence>
<dbReference type="Gene3D" id="1.20.1250.20">
    <property type="entry name" value="MFS general substrate transporter like domains"/>
    <property type="match status" value="1"/>
</dbReference>
<evidence type="ECO:0000256" key="3">
    <source>
        <dbReference type="ARBA" id="ARBA00022448"/>
    </source>
</evidence>
<dbReference type="SUPFAM" id="SSF103473">
    <property type="entry name" value="MFS general substrate transporter"/>
    <property type="match status" value="1"/>
</dbReference>
<keyword evidence="5 8" id="KW-0812">Transmembrane</keyword>
<feature type="transmembrane region" description="Helical" evidence="8">
    <location>
        <begin position="194"/>
        <end position="215"/>
    </location>
</feature>
<evidence type="ECO:0000256" key="1">
    <source>
        <dbReference type="ARBA" id="ARBA00004651"/>
    </source>
</evidence>
<dbReference type="PANTHER" id="PTHR42718">
    <property type="entry name" value="MAJOR FACILITATOR SUPERFAMILY MULTIDRUG TRANSPORTER MFSC"/>
    <property type="match status" value="1"/>
</dbReference>
<comment type="subcellular location">
    <subcellularLocation>
        <location evidence="1">Cell membrane</location>
        <topology evidence="1">Multi-pass membrane protein</topology>
    </subcellularLocation>
</comment>
<dbReference type="NCBIfam" id="TIGR00711">
    <property type="entry name" value="efflux_EmrB"/>
    <property type="match status" value="1"/>
</dbReference>
<gene>
    <name evidence="10" type="ORF">HMPREF0548_1985</name>
</gene>
<keyword evidence="6 8" id="KW-1133">Transmembrane helix</keyword>
<reference evidence="10 11" key="1">
    <citation type="submission" date="2009-01" db="EMBL/GenBank/DDBJ databases">
        <authorList>
            <person name="Qin X."/>
            <person name="Bachman B."/>
            <person name="Battles P."/>
            <person name="Bell A."/>
            <person name="Bess C."/>
            <person name="Bickham C."/>
            <person name="Chaboub L."/>
            <person name="Chen D."/>
            <person name="Coyle M."/>
            <person name="Deiros D.R."/>
            <person name="Dinh H."/>
            <person name="Forbes L."/>
            <person name="Fowler G."/>
            <person name="Francisco L."/>
            <person name="Fu Q."/>
            <person name="Gubbala S."/>
            <person name="Hale W."/>
            <person name="Han Y."/>
            <person name="Hemphill L."/>
            <person name="Highlander S.K."/>
            <person name="Hirani K."/>
            <person name="Hogues M."/>
            <person name="Jackson L."/>
            <person name="Jakkamsetti A."/>
            <person name="Javaid M."/>
            <person name="Jiang H."/>
            <person name="Korchina V."/>
            <person name="Kovar C."/>
            <person name="Lara F."/>
            <person name="Lee S."/>
            <person name="Mata R."/>
            <person name="Mathew T."/>
            <person name="Moen C."/>
            <person name="Morales K."/>
            <person name="Munidasa M."/>
            <person name="Nazareth L."/>
            <person name="Ngo R."/>
            <person name="Nguyen L."/>
            <person name="Okwuonu G."/>
            <person name="Ongeri F."/>
            <person name="Patil S."/>
            <person name="Petrosino J."/>
            <person name="Pham C."/>
            <person name="Pham P."/>
            <person name="Pu L.-L."/>
            <person name="Puazo M."/>
            <person name="Raj R."/>
            <person name="Reid J."/>
            <person name="Rouhana J."/>
            <person name="Saada N."/>
            <person name="Shang Y."/>
            <person name="Simmons D."/>
            <person name="Thornton R."/>
            <person name="Warren J."/>
            <person name="Weissenberger G."/>
            <person name="Zhang J."/>
            <person name="Zhang L."/>
            <person name="Zhou C."/>
            <person name="Zhu D."/>
            <person name="Muzny D."/>
            <person name="Worley K."/>
            <person name="Gibbs R."/>
        </authorList>
    </citation>
    <scope>NUCLEOTIDE SEQUENCE [LARGE SCALE GENOMIC DNA]</scope>
    <source>
        <strain evidence="10 11">DSM 16047</strain>
    </source>
</reference>
<dbReference type="PROSITE" id="PS50850">
    <property type="entry name" value="MFS"/>
    <property type="match status" value="1"/>
</dbReference>
<keyword evidence="3" id="KW-0813">Transport</keyword>
<comment type="similarity">
    <text evidence="2">Belongs to the major facilitator superfamily. EmrB family.</text>
</comment>
<feature type="transmembrane region" description="Helical" evidence="8">
    <location>
        <begin position="267"/>
        <end position="288"/>
    </location>
</feature>
<protein>
    <submittedName>
        <fullName evidence="10">Drug resistance MFS transporter, drug:H+ antiporter-2 family</fullName>
    </submittedName>
</protein>
<keyword evidence="4" id="KW-1003">Cell membrane</keyword>
<dbReference type="HOGENOM" id="CLU_000960_28_3_9"/>
<feature type="transmembrane region" description="Helical" evidence="8">
    <location>
        <begin position="300"/>
        <end position="317"/>
    </location>
</feature>
<dbReference type="PROSITE" id="PS00216">
    <property type="entry name" value="SUGAR_TRANSPORT_1"/>
    <property type="match status" value="1"/>
</dbReference>
<feature type="transmembrane region" description="Helical" evidence="8">
    <location>
        <begin position="46"/>
        <end position="63"/>
    </location>
</feature>
<evidence type="ECO:0000256" key="2">
    <source>
        <dbReference type="ARBA" id="ARBA00008537"/>
    </source>
</evidence>
<dbReference type="Proteomes" id="UP000005583">
    <property type="component" value="Unassembled WGS sequence"/>
</dbReference>
<accession>C2EQN9</accession>
<keyword evidence="7 8" id="KW-0472">Membrane</keyword>
<dbReference type="GO" id="GO:0005886">
    <property type="term" value="C:plasma membrane"/>
    <property type="evidence" value="ECO:0007669"/>
    <property type="project" value="UniProtKB-SubCell"/>
</dbReference>
<dbReference type="RefSeq" id="WP_007126742.1">
    <property type="nucleotide sequence ID" value="NZ_AZFO01000003.1"/>
</dbReference>
<dbReference type="EMBL" id="ACGU01000110">
    <property type="protein sequence ID" value="EEJ71042.1"/>
    <property type="molecule type" value="Genomic_DNA"/>
</dbReference>
<feature type="transmembrane region" description="Helical" evidence="8">
    <location>
        <begin position="221"/>
        <end position="246"/>
    </location>
</feature>
<dbReference type="InterPro" id="IPR036259">
    <property type="entry name" value="MFS_trans_sf"/>
</dbReference>
<dbReference type="PANTHER" id="PTHR42718:SF9">
    <property type="entry name" value="MAJOR FACILITATOR SUPERFAMILY MULTIDRUG TRANSPORTER MFSC"/>
    <property type="match status" value="1"/>
</dbReference>
<feature type="transmembrane region" description="Helical" evidence="8">
    <location>
        <begin position="134"/>
        <end position="156"/>
    </location>
</feature>
<evidence type="ECO:0000256" key="5">
    <source>
        <dbReference type="ARBA" id="ARBA00022692"/>
    </source>
</evidence>
<evidence type="ECO:0000313" key="11">
    <source>
        <dbReference type="Proteomes" id="UP000005583"/>
    </source>
</evidence>
<name>C2EQN9_9LACO</name>
<feature type="transmembrane region" description="Helical" evidence="8">
    <location>
        <begin position="75"/>
        <end position="94"/>
    </location>
</feature>
<evidence type="ECO:0000313" key="10">
    <source>
        <dbReference type="EMBL" id="EEJ71042.1"/>
    </source>
</evidence>
<evidence type="ECO:0000256" key="6">
    <source>
        <dbReference type="ARBA" id="ARBA00022989"/>
    </source>
</evidence>
<keyword evidence="11" id="KW-1185">Reference proteome</keyword>
<feature type="domain" description="Major facilitator superfamily (MFS) profile" evidence="9">
    <location>
        <begin position="9"/>
        <end position="437"/>
    </location>
</feature>
<dbReference type="InterPro" id="IPR011701">
    <property type="entry name" value="MFS"/>
</dbReference>
<evidence type="ECO:0000256" key="4">
    <source>
        <dbReference type="ARBA" id="ARBA00022475"/>
    </source>
</evidence>
<dbReference type="InterPro" id="IPR004638">
    <property type="entry name" value="EmrB-like"/>
</dbReference>
<dbReference type="OrthoDB" id="9812221at2"/>
<dbReference type="PRINTS" id="PR01036">
    <property type="entry name" value="TCRTETB"/>
</dbReference>
<proteinExistence type="inferred from homology"/>
<dbReference type="InterPro" id="IPR020846">
    <property type="entry name" value="MFS_dom"/>
</dbReference>
<comment type="caution">
    <text evidence="10">The sequence shown here is derived from an EMBL/GenBank/DDBJ whole genome shotgun (WGS) entry which is preliminary data.</text>
</comment>
<dbReference type="GO" id="GO:0022857">
    <property type="term" value="F:transmembrane transporter activity"/>
    <property type="evidence" value="ECO:0007669"/>
    <property type="project" value="InterPro"/>
</dbReference>
<dbReference type="AlphaFoldDB" id="C2EQN9"/>
<evidence type="ECO:0000256" key="8">
    <source>
        <dbReference type="SAM" id="Phobius"/>
    </source>
</evidence>
<feature type="transmembrane region" description="Helical" evidence="8">
    <location>
        <begin position="7"/>
        <end position="31"/>
    </location>
</feature>
<evidence type="ECO:0000256" key="7">
    <source>
        <dbReference type="ARBA" id="ARBA00023136"/>
    </source>
</evidence>
<evidence type="ECO:0000259" key="9">
    <source>
        <dbReference type="PROSITE" id="PS50850"/>
    </source>
</evidence>
<feature type="transmembrane region" description="Helical" evidence="8">
    <location>
        <begin position="162"/>
        <end position="182"/>
    </location>
</feature>
<dbReference type="InterPro" id="IPR005829">
    <property type="entry name" value="Sugar_transporter_CS"/>
</dbReference>
<dbReference type="eggNOG" id="COG2211">
    <property type="taxonomic scope" value="Bacteria"/>
</dbReference>
<feature type="transmembrane region" description="Helical" evidence="8">
    <location>
        <begin position="558"/>
        <end position="579"/>
    </location>
</feature>
<organism evidence="10 11">
    <name type="scientific">Lactobacillus ultunensis DSM 16047</name>
    <dbReference type="NCBI Taxonomy" id="525365"/>
    <lineage>
        <taxon>Bacteria</taxon>
        <taxon>Bacillati</taxon>
        <taxon>Bacillota</taxon>
        <taxon>Bacilli</taxon>
        <taxon>Lactobacillales</taxon>
        <taxon>Lactobacillaceae</taxon>
        <taxon>Lactobacillus</taxon>
    </lineage>
</organism>
<dbReference type="Gene3D" id="1.20.1720.10">
    <property type="entry name" value="Multidrug resistance protein D"/>
    <property type="match status" value="1"/>
</dbReference>
<dbReference type="PATRIC" id="fig|525365.8.peg.1205"/>
<dbReference type="Pfam" id="PF07690">
    <property type="entry name" value="MFS_1"/>
    <property type="match status" value="1"/>
</dbReference>
<dbReference type="eggNOG" id="COG0477">
    <property type="taxonomic scope" value="Bacteria"/>
</dbReference>
<feature type="transmembrane region" description="Helical" evidence="8">
    <location>
        <begin position="353"/>
        <end position="375"/>
    </location>
</feature>